<keyword evidence="1" id="KW-1133">Transmembrane helix</keyword>
<dbReference type="NCBIfam" id="NF037970">
    <property type="entry name" value="vanZ_1"/>
    <property type="match status" value="1"/>
</dbReference>
<name>A0A0S2KD42_9GAMM</name>
<proteinExistence type="predicted"/>
<feature type="domain" description="VanZ-like" evidence="2">
    <location>
        <begin position="19"/>
        <end position="123"/>
    </location>
</feature>
<evidence type="ECO:0000313" key="4">
    <source>
        <dbReference type="Proteomes" id="UP000065641"/>
    </source>
</evidence>
<dbReference type="AlphaFoldDB" id="A0A0S2KD42"/>
<accession>A0A0S2KD42</accession>
<dbReference type="PANTHER" id="PTHR28008">
    <property type="entry name" value="DOMAIN PROTEIN, PUTATIVE (AFU_ORTHOLOGUE AFUA_3G10980)-RELATED"/>
    <property type="match status" value="1"/>
</dbReference>
<gene>
    <name evidence="3" type="ORF">PS2015_1373</name>
</gene>
<evidence type="ECO:0000313" key="3">
    <source>
        <dbReference type="EMBL" id="ALO46030.1"/>
    </source>
</evidence>
<feature type="transmembrane region" description="Helical" evidence="1">
    <location>
        <begin position="104"/>
        <end position="124"/>
    </location>
</feature>
<dbReference type="RefSeq" id="WP_058021514.1">
    <property type="nucleotide sequence ID" value="NZ_CP013189.1"/>
</dbReference>
<keyword evidence="4" id="KW-1185">Reference proteome</keyword>
<dbReference type="EMBL" id="CP013189">
    <property type="protein sequence ID" value="ALO46030.1"/>
    <property type="molecule type" value="Genomic_DNA"/>
</dbReference>
<dbReference type="InterPro" id="IPR006976">
    <property type="entry name" value="VanZ-like"/>
</dbReference>
<sequence>MSEKKLAALCIVMTLFVMLIPGAVIEFASDWVRQMLPWRPESRPPGAGQVDKLVHGLVFALCAYAVTRAWLGECSLPALALMLAVFAVFTELAQVFIPGRSGDVLDVLADASGLIAGMALALWAGGRQKKARL</sequence>
<dbReference type="Pfam" id="PF04892">
    <property type="entry name" value="VanZ"/>
    <property type="match status" value="1"/>
</dbReference>
<protein>
    <recommendedName>
        <fullName evidence="2">VanZ-like domain-containing protein</fullName>
    </recommendedName>
</protein>
<feature type="transmembrane region" description="Helical" evidence="1">
    <location>
        <begin position="78"/>
        <end position="98"/>
    </location>
</feature>
<feature type="transmembrane region" description="Helical" evidence="1">
    <location>
        <begin position="52"/>
        <end position="71"/>
    </location>
</feature>
<dbReference type="KEGG" id="pspi:PS2015_1373"/>
<keyword evidence="1" id="KW-0812">Transmembrane</keyword>
<dbReference type="PANTHER" id="PTHR28008:SF1">
    <property type="entry name" value="DOMAIN PROTEIN, PUTATIVE (AFU_ORTHOLOGUE AFUA_3G10980)-RELATED"/>
    <property type="match status" value="1"/>
</dbReference>
<organism evidence="3 4">
    <name type="scientific">Pseudohongiella spirulinae</name>
    <dbReference type="NCBI Taxonomy" id="1249552"/>
    <lineage>
        <taxon>Bacteria</taxon>
        <taxon>Pseudomonadati</taxon>
        <taxon>Pseudomonadota</taxon>
        <taxon>Gammaproteobacteria</taxon>
        <taxon>Pseudomonadales</taxon>
        <taxon>Pseudohongiellaceae</taxon>
        <taxon>Pseudohongiella</taxon>
    </lineage>
</organism>
<dbReference type="Proteomes" id="UP000065641">
    <property type="component" value="Chromosome"/>
</dbReference>
<dbReference type="OrthoDB" id="8564037at2"/>
<evidence type="ECO:0000256" key="1">
    <source>
        <dbReference type="SAM" id="Phobius"/>
    </source>
</evidence>
<evidence type="ECO:0000259" key="2">
    <source>
        <dbReference type="Pfam" id="PF04892"/>
    </source>
</evidence>
<reference evidence="3 4" key="1">
    <citation type="submission" date="2015-11" db="EMBL/GenBank/DDBJ databases">
        <authorList>
            <person name="Zhang Y."/>
            <person name="Guo Z."/>
        </authorList>
    </citation>
    <scope>NUCLEOTIDE SEQUENCE [LARGE SCALE GENOMIC DNA]</scope>
    <source>
        <strain evidence="3 4">KCTC 32221</strain>
    </source>
</reference>
<keyword evidence="1" id="KW-0472">Membrane</keyword>